<organism evidence="8 9">
    <name type="scientific">Parashewanella curva</name>
    <dbReference type="NCBI Taxonomy" id="2338552"/>
    <lineage>
        <taxon>Bacteria</taxon>
        <taxon>Pseudomonadati</taxon>
        <taxon>Pseudomonadota</taxon>
        <taxon>Gammaproteobacteria</taxon>
        <taxon>Alteromonadales</taxon>
        <taxon>Shewanellaceae</taxon>
        <taxon>Parashewanella</taxon>
    </lineage>
</organism>
<gene>
    <name evidence="8" type="ORF">D5018_16520</name>
</gene>
<dbReference type="EMBL" id="QZEI01000064">
    <property type="protein sequence ID" value="RLV58583.1"/>
    <property type="molecule type" value="Genomic_DNA"/>
</dbReference>
<evidence type="ECO:0000256" key="5">
    <source>
        <dbReference type="ARBA" id="ARBA00023204"/>
    </source>
</evidence>
<keyword evidence="3" id="KW-0235">DNA replication</keyword>
<dbReference type="Gene3D" id="3.30.1490.70">
    <property type="match status" value="1"/>
</dbReference>
<dbReference type="GO" id="GO:0006310">
    <property type="term" value="P:DNA recombination"/>
    <property type="evidence" value="ECO:0007669"/>
    <property type="project" value="InterPro"/>
</dbReference>
<accession>A0A3L8PVI3</accession>
<evidence type="ECO:0000256" key="2">
    <source>
        <dbReference type="ARBA" id="ARBA00022598"/>
    </source>
</evidence>
<comment type="catalytic activity">
    <reaction evidence="6">
        <text>ATP + (deoxyribonucleotide)n-3'-hydroxyl + 5'-phospho-(deoxyribonucleotide)m = (deoxyribonucleotide)n+m + AMP + diphosphate.</text>
        <dbReference type="EC" id="6.5.1.1"/>
    </reaction>
</comment>
<keyword evidence="9" id="KW-1185">Reference proteome</keyword>
<dbReference type="GO" id="GO:0006281">
    <property type="term" value="P:DNA repair"/>
    <property type="evidence" value="ECO:0007669"/>
    <property type="project" value="UniProtKB-KW"/>
</dbReference>
<dbReference type="AlphaFoldDB" id="A0A3L8PVI3"/>
<keyword evidence="4" id="KW-0227">DNA damage</keyword>
<evidence type="ECO:0000259" key="7">
    <source>
        <dbReference type="PROSITE" id="PS50160"/>
    </source>
</evidence>
<name>A0A3L8PVI3_9GAMM</name>
<reference evidence="8 9" key="1">
    <citation type="submission" date="2018-09" db="EMBL/GenBank/DDBJ databases">
        <title>Phylogeny of the Shewanellaceae, and recommendation for two new genera, Pseudoshewanella and Parashewanella.</title>
        <authorList>
            <person name="Wang G."/>
        </authorList>
    </citation>
    <scope>NUCLEOTIDE SEQUENCE [LARGE SCALE GENOMIC DNA]</scope>
    <source>
        <strain evidence="8 9">C51</strain>
    </source>
</reference>
<dbReference type="Pfam" id="PF14743">
    <property type="entry name" value="DNA_ligase_OB_2"/>
    <property type="match status" value="1"/>
</dbReference>
<dbReference type="SUPFAM" id="SSF50249">
    <property type="entry name" value="Nucleic acid-binding proteins"/>
    <property type="match status" value="1"/>
</dbReference>
<evidence type="ECO:0000256" key="3">
    <source>
        <dbReference type="ARBA" id="ARBA00022705"/>
    </source>
</evidence>
<dbReference type="GO" id="GO:0005524">
    <property type="term" value="F:ATP binding"/>
    <property type="evidence" value="ECO:0007669"/>
    <property type="project" value="InterPro"/>
</dbReference>
<evidence type="ECO:0000256" key="6">
    <source>
        <dbReference type="ARBA" id="ARBA00034003"/>
    </source>
</evidence>
<keyword evidence="2 8" id="KW-0436">Ligase</keyword>
<feature type="domain" description="ATP-dependent DNA ligase family profile" evidence="7">
    <location>
        <begin position="133"/>
        <end position="234"/>
    </location>
</feature>
<dbReference type="Pfam" id="PF01068">
    <property type="entry name" value="DNA_ligase_A_M"/>
    <property type="match status" value="1"/>
</dbReference>
<dbReference type="OrthoDB" id="9782700at2"/>
<dbReference type="NCBIfam" id="NF006592">
    <property type="entry name" value="PRK09125.1"/>
    <property type="match status" value="1"/>
</dbReference>
<keyword evidence="5" id="KW-0234">DNA repair</keyword>
<dbReference type="InterPro" id="IPR012340">
    <property type="entry name" value="NA-bd_OB-fold"/>
</dbReference>
<dbReference type="InterPro" id="IPR050326">
    <property type="entry name" value="NAD_dep_DNA_ligaseB"/>
</dbReference>
<dbReference type="Gene3D" id="3.30.470.30">
    <property type="entry name" value="DNA ligase/mRNA capping enzyme"/>
    <property type="match status" value="1"/>
</dbReference>
<dbReference type="CDD" id="cd08041">
    <property type="entry name" value="OBF_kDNA_ligase_like"/>
    <property type="match status" value="1"/>
</dbReference>
<dbReference type="CDD" id="cd07896">
    <property type="entry name" value="Adenylation_kDNA_ligase_like"/>
    <property type="match status" value="1"/>
</dbReference>
<dbReference type="Proteomes" id="UP000281474">
    <property type="component" value="Unassembled WGS sequence"/>
</dbReference>
<dbReference type="InterPro" id="IPR029319">
    <property type="entry name" value="DNA_ligase_OB"/>
</dbReference>
<dbReference type="Gene3D" id="2.40.50.140">
    <property type="entry name" value="Nucleic acid-binding proteins"/>
    <property type="match status" value="1"/>
</dbReference>
<dbReference type="PANTHER" id="PTHR47810">
    <property type="entry name" value="DNA LIGASE"/>
    <property type="match status" value="1"/>
</dbReference>
<evidence type="ECO:0000256" key="1">
    <source>
        <dbReference type="ARBA" id="ARBA00001968"/>
    </source>
</evidence>
<dbReference type="PROSITE" id="PS50160">
    <property type="entry name" value="DNA_LIGASE_A3"/>
    <property type="match status" value="1"/>
</dbReference>
<proteinExistence type="predicted"/>
<dbReference type="PANTHER" id="PTHR47810:SF1">
    <property type="entry name" value="DNA LIGASE B"/>
    <property type="match status" value="1"/>
</dbReference>
<dbReference type="GO" id="GO:0006260">
    <property type="term" value="P:DNA replication"/>
    <property type="evidence" value="ECO:0007669"/>
    <property type="project" value="UniProtKB-KW"/>
</dbReference>
<dbReference type="InterPro" id="IPR012310">
    <property type="entry name" value="DNA_ligase_ATP-dep_cent"/>
</dbReference>
<sequence length="281" mass="32281">MLSMKSQPKTFFYFVFAQVFFLLFSSLVSAKELQLASKFKLTEPVSEYLVSEKYDGVRGRWDGYKMWTRAGNLINLPPAFTQDFPKEPLDGELWIAREKFEQISALVRTKVTSVEDWKNVRFMVFDVPTHKGTFEERYQYAVSQLSDLSPYLIVIEQTSFETKAQLDDALNALVSHGAEGLMLHKKASLYQNGRNPDLMKLKLYSDAEAKVIAHIEGKGKFKGMMGAILVEMPNGKRFKIGSGFSNQQRKNPPKIGSIITYKYYGFTQKRTPRFASFLRER</sequence>
<evidence type="ECO:0000313" key="8">
    <source>
        <dbReference type="EMBL" id="RLV58583.1"/>
    </source>
</evidence>
<evidence type="ECO:0000313" key="9">
    <source>
        <dbReference type="Proteomes" id="UP000281474"/>
    </source>
</evidence>
<protein>
    <submittedName>
        <fullName evidence="8">DNA ligase</fullName>
    </submittedName>
</protein>
<dbReference type="GO" id="GO:0003910">
    <property type="term" value="F:DNA ligase (ATP) activity"/>
    <property type="evidence" value="ECO:0007669"/>
    <property type="project" value="UniProtKB-EC"/>
</dbReference>
<comment type="caution">
    <text evidence="8">The sequence shown here is derived from an EMBL/GenBank/DDBJ whole genome shotgun (WGS) entry which is preliminary data.</text>
</comment>
<evidence type="ECO:0000256" key="4">
    <source>
        <dbReference type="ARBA" id="ARBA00022763"/>
    </source>
</evidence>
<comment type="cofactor">
    <cofactor evidence="1">
        <name>a divalent metal cation</name>
        <dbReference type="ChEBI" id="CHEBI:60240"/>
    </cofactor>
</comment>
<dbReference type="SUPFAM" id="SSF56091">
    <property type="entry name" value="DNA ligase/mRNA capping enzyme, catalytic domain"/>
    <property type="match status" value="1"/>
</dbReference>